<dbReference type="Gene3D" id="2.170.130.10">
    <property type="entry name" value="TonB-dependent receptor, plug domain"/>
    <property type="match status" value="1"/>
</dbReference>
<name>A0A7G1HW07_9BACT</name>
<evidence type="ECO:0000259" key="1">
    <source>
        <dbReference type="Pfam" id="PF07715"/>
    </source>
</evidence>
<keyword evidence="3" id="KW-1185">Reference proteome</keyword>
<dbReference type="SUPFAM" id="SSF56935">
    <property type="entry name" value="Porins"/>
    <property type="match status" value="1"/>
</dbReference>
<feature type="domain" description="TonB-dependent receptor plug" evidence="1">
    <location>
        <begin position="63"/>
        <end position="174"/>
    </location>
</feature>
<accession>A0A7G1HW07</accession>
<dbReference type="InterPro" id="IPR012910">
    <property type="entry name" value="Plug_dom"/>
</dbReference>
<dbReference type="InterPro" id="IPR023996">
    <property type="entry name" value="TonB-dep_OMP_SusC/RagA"/>
</dbReference>
<dbReference type="NCBIfam" id="TIGR04057">
    <property type="entry name" value="SusC_RagA_signa"/>
    <property type="match status" value="1"/>
</dbReference>
<dbReference type="NCBIfam" id="TIGR04056">
    <property type="entry name" value="OMP_RagA_SusC"/>
    <property type="match status" value="1"/>
</dbReference>
<sequence length="950" mass="105110">MKKLSLKVSLCPELNSRILIILIFFCSTSVWAQNSVSKIIEKRNNINFSFSESMPVPDSVMAQRCVSLGDLIQGQVSNVKVTRTDGAPGAAVDIIIRGGASVRGDFQPLYILDGIMLNPSQSDVANAWTTEDKTDYQAGQDLLWSINTQDIESIQVLKDASATALYGSRGANGVIIIKTKVGSEGKREINWSSNISLSTLSRKQDLLSGTEFKNYYRELTGTEFIASGDEIDWQKNIFRPVVSHSHNLNISGSVRRTSYYVSLMANQKNGLVSGTNSLDLGLRVNLNQVISPMVSMGIRTLVARNQTNMTQSTSLLGGSSLMTALSAVPFENMGENPYSWRDDYNDDSYTWRVIPQGYFDFNFTPWLKANVTAGMDYVNKERYRWMGKNIEKGALENARAGHSWMQTMMYDVSADVTFTKQFGTHWLQVIAGGELFGDDGIKLSNYASGFAIQTLKAKAINFASRAANPIYIKNSSTTYVGYGLANYKYRNLFDVQVGVRGDYLDEYDKSMRSYPFANLKFNVIQNRPGYINSFSLKGGWGITGKNELIPYSIMNDITLGDASLFIPYEDALSFKGRLLTRMSQFNAGFDTELINSRIKLSGQFYTGKTKDRFDVHDFRKPILVETADNTGAVISQSVPYDKIYWRKDIKMDKWGFEAAISAVAIENKNVTWTIDANIGLDRSKITDCGLSETSPSLGATGEKGFAGRTVSGVSDVGVTAYVNGKAPGVFYGYMTQGVITEDHVLLAPPFEGVRLKVGDPKYVDVNKDGTVDVNDKVVIGNPNPDFIFGLNTNVRYKKWSFQVRFDGSVGNDVLNLNKIILDNVSGKNNVTVGAYEDAYRVSPSGERTGNRPMIGAQLLDQISDRMIEDGSFLRLSTFSVEYDVPLSSKVRNYLSGLKVNFMGSNLLVLTKYKGFDPGFNSFGGDWSRKGIDLGAYPGARTFSLGFVAKF</sequence>
<gene>
    <name evidence="2" type="ORF">Cop2CBH44_22880</name>
</gene>
<dbReference type="EMBL" id="AP023322">
    <property type="protein sequence ID" value="BCI63935.1"/>
    <property type="molecule type" value="Genomic_DNA"/>
</dbReference>
<evidence type="ECO:0000313" key="3">
    <source>
        <dbReference type="Proteomes" id="UP000594042"/>
    </source>
</evidence>
<evidence type="ECO:0000313" key="2">
    <source>
        <dbReference type="EMBL" id="BCI63935.1"/>
    </source>
</evidence>
<dbReference type="Pfam" id="PF07715">
    <property type="entry name" value="Plug"/>
    <property type="match status" value="1"/>
</dbReference>
<dbReference type="Proteomes" id="UP000594042">
    <property type="component" value="Chromosome"/>
</dbReference>
<dbReference type="RefSeq" id="WP_200754838.1">
    <property type="nucleotide sequence ID" value="NZ_AP023322.1"/>
</dbReference>
<dbReference type="AlphaFoldDB" id="A0A7G1HW07"/>
<dbReference type="KEGG" id="copr:Cop2CBH44_22880"/>
<organism evidence="2 3">
    <name type="scientific">Coprobacter secundus subsp. similis</name>
    <dbReference type="NCBI Taxonomy" id="2751153"/>
    <lineage>
        <taxon>Bacteria</taxon>
        <taxon>Pseudomonadati</taxon>
        <taxon>Bacteroidota</taxon>
        <taxon>Bacteroidia</taxon>
        <taxon>Bacteroidales</taxon>
        <taxon>Barnesiellaceae</taxon>
        <taxon>Coprobacter</taxon>
    </lineage>
</organism>
<reference evidence="3" key="1">
    <citation type="submission" date="2020-07" db="EMBL/GenBank/DDBJ databases">
        <title>Complete genome sequencing of Coprobacter sp. strain 2CBH44.</title>
        <authorList>
            <person name="Sakamoto M."/>
            <person name="Murakami T."/>
            <person name="Mori H."/>
        </authorList>
    </citation>
    <scope>NUCLEOTIDE SEQUENCE [LARGE SCALE GENOMIC DNA]</scope>
    <source>
        <strain evidence="3">2CBH44</strain>
    </source>
</reference>
<protein>
    <submittedName>
        <fullName evidence="2">SusC/RagA family TonB-linked outer membrane protein</fullName>
    </submittedName>
</protein>
<dbReference type="InterPro" id="IPR037066">
    <property type="entry name" value="Plug_dom_sf"/>
</dbReference>
<proteinExistence type="predicted"/>
<dbReference type="InterPro" id="IPR023997">
    <property type="entry name" value="TonB-dep_OMP_SusC/RagA_CS"/>
</dbReference>